<keyword evidence="4" id="KW-0408">Iron</keyword>
<keyword evidence="6" id="KW-0472">Membrane</keyword>
<evidence type="ECO:0000256" key="5">
    <source>
        <dbReference type="SAM" id="MobiDB-lite"/>
    </source>
</evidence>
<feature type="transmembrane region" description="Helical" evidence="6">
    <location>
        <begin position="12"/>
        <end position="33"/>
    </location>
</feature>
<dbReference type="OrthoDB" id="6692864at2759"/>
<feature type="region of interest" description="Disordered" evidence="5">
    <location>
        <begin position="612"/>
        <end position="635"/>
    </location>
</feature>
<keyword evidence="8" id="KW-1185">Reference proteome</keyword>
<evidence type="ECO:0000256" key="1">
    <source>
        <dbReference type="ARBA" id="ARBA00010617"/>
    </source>
</evidence>
<dbReference type="GO" id="GO:0020037">
    <property type="term" value="F:heme binding"/>
    <property type="evidence" value="ECO:0007669"/>
    <property type="project" value="InterPro"/>
</dbReference>
<protein>
    <recommendedName>
        <fullName evidence="9">Cytochrome P450</fullName>
    </recommendedName>
</protein>
<keyword evidence="3" id="KW-0479">Metal-binding</keyword>
<sequence>MFVTDLLAAQLSVWFAVVFGAILVVAAFSSLVWSRQGKNDAALVPGLPILGNALALGRHGVSYINKCRRKFGDSFTLSLAGVKMTFLFEPSHIHYFFSAPDEKVTFRPAIEQFTQRVFGLTSRVFFPLHSKMLKELRELLVPAMLTDHMQSLGTRALQLLPSYVHHDQVDLCSLCRSLVFHCAVESVFGRRFVDHLPELLGLQEASAVAATAVGDEKEEGELRGRHSATAAGTAAMAGQQQRQGFLKAAGEAAVAAAAGELGEALRGTIEGWQQQQQQQHGGLPPRPPAGVEWLARTFFTFEDQFELATSPLPHAFLPEFVKSRSELLRVFLAADRRGLFQGTPAGEMLDRTTGSCAQLRPNMLLALIWASQANTIPAVFWSTAFLLLPENAVHKASVISELERELQSKVLSAGGPAAAATTGGPEGADSRAAAVEGSSSADTASPRVQPSRSELVAAATRLAANRRSAVSRCVAEALRLRVQSIDVRQAAAPLDLPSQSGEGARLQLPRGRLLAVCPFESHHDKKLCGAVERSGEAVGSDPWVYDPCRPEVRLGDGSAVLPSVAGLAFGGGQYRCPGRFFAEHELGLLVQLLLWSYDMSLSYGDAASRAHGTAEKQAPSKLAETVKRGTGSADVKRTLTASSGASESNPDPQLQAVQGGSFLYAALATLLGPSAMAWGFGWFDGLDGPMQEWRESGDPAGLLPPCDLRRLVGVKVPRKPCWVQLGRIA</sequence>
<feature type="region of interest" description="Disordered" evidence="5">
    <location>
        <begin position="415"/>
        <end position="452"/>
    </location>
</feature>
<dbReference type="InterPro" id="IPR050529">
    <property type="entry name" value="CYP450_sterol_14alpha_dmase"/>
</dbReference>
<evidence type="ECO:0000256" key="2">
    <source>
        <dbReference type="ARBA" id="ARBA00022617"/>
    </source>
</evidence>
<feature type="compositionally biased region" description="Polar residues" evidence="5">
    <location>
        <begin position="437"/>
        <end position="452"/>
    </location>
</feature>
<keyword evidence="6" id="KW-0812">Transmembrane</keyword>
<dbReference type="GO" id="GO:0016705">
    <property type="term" value="F:oxidoreductase activity, acting on paired donors, with incorporation or reduction of molecular oxygen"/>
    <property type="evidence" value="ECO:0007669"/>
    <property type="project" value="InterPro"/>
</dbReference>
<dbReference type="PANTHER" id="PTHR24304">
    <property type="entry name" value="CYTOCHROME P450 FAMILY 7"/>
    <property type="match status" value="1"/>
</dbReference>
<proteinExistence type="inferred from homology"/>
<keyword evidence="2" id="KW-0349">Heme</keyword>
<dbReference type="Gene3D" id="1.10.630.10">
    <property type="entry name" value="Cytochrome P450"/>
    <property type="match status" value="1"/>
</dbReference>
<dbReference type="eggNOG" id="KOG0684">
    <property type="taxonomic scope" value="Eukaryota"/>
</dbReference>
<dbReference type="GeneID" id="9622784"/>
<dbReference type="Proteomes" id="UP000001058">
    <property type="component" value="Unassembled WGS sequence"/>
</dbReference>
<evidence type="ECO:0000256" key="4">
    <source>
        <dbReference type="ARBA" id="ARBA00023004"/>
    </source>
</evidence>
<evidence type="ECO:0000313" key="7">
    <source>
        <dbReference type="EMBL" id="EFJ41941.1"/>
    </source>
</evidence>
<reference evidence="7 8" key="1">
    <citation type="journal article" date="2010" name="Science">
        <title>Genomic analysis of organismal complexity in the multicellular green alga Volvox carteri.</title>
        <authorList>
            <person name="Prochnik S.E."/>
            <person name="Umen J."/>
            <person name="Nedelcu A.M."/>
            <person name="Hallmann A."/>
            <person name="Miller S.M."/>
            <person name="Nishii I."/>
            <person name="Ferris P."/>
            <person name="Kuo A."/>
            <person name="Mitros T."/>
            <person name="Fritz-Laylin L.K."/>
            <person name="Hellsten U."/>
            <person name="Chapman J."/>
            <person name="Simakov O."/>
            <person name="Rensing S.A."/>
            <person name="Terry A."/>
            <person name="Pangilinan J."/>
            <person name="Kapitonov V."/>
            <person name="Jurka J."/>
            <person name="Salamov A."/>
            <person name="Shapiro H."/>
            <person name="Schmutz J."/>
            <person name="Grimwood J."/>
            <person name="Lindquist E."/>
            <person name="Lucas S."/>
            <person name="Grigoriev I.V."/>
            <person name="Schmitt R."/>
            <person name="Kirk D."/>
            <person name="Rokhsar D.S."/>
        </authorList>
    </citation>
    <scope>NUCLEOTIDE SEQUENCE [LARGE SCALE GENOMIC DNA]</scope>
    <source>
        <strain evidence="8">f. Nagariensis / Eve</strain>
    </source>
</reference>
<dbReference type="STRING" id="3068.D8UEB8"/>
<dbReference type="InterPro" id="IPR001128">
    <property type="entry name" value="Cyt_P450"/>
</dbReference>
<gene>
    <name evidence="7" type="ORF">VOLCADRAFT_119569</name>
</gene>
<organism evidence="8">
    <name type="scientific">Volvox carteri f. nagariensis</name>
    <dbReference type="NCBI Taxonomy" id="3068"/>
    <lineage>
        <taxon>Eukaryota</taxon>
        <taxon>Viridiplantae</taxon>
        <taxon>Chlorophyta</taxon>
        <taxon>core chlorophytes</taxon>
        <taxon>Chlorophyceae</taxon>
        <taxon>CS clade</taxon>
        <taxon>Chlamydomonadales</taxon>
        <taxon>Volvocaceae</taxon>
        <taxon>Volvox</taxon>
    </lineage>
</organism>
<keyword evidence="6" id="KW-1133">Transmembrane helix</keyword>
<dbReference type="InParanoid" id="D8UEB8"/>
<dbReference type="EMBL" id="GL378388">
    <property type="protein sequence ID" value="EFJ41941.1"/>
    <property type="molecule type" value="Genomic_DNA"/>
</dbReference>
<evidence type="ECO:0008006" key="9">
    <source>
        <dbReference type="Google" id="ProtNLM"/>
    </source>
</evidence>
<dbReference type="KEGG" id="vcn:VOLCADRAFT_119569"/>
<dbReference type="Pfam" id="PF00067">
    <property type="entry name" value="p450"/>
    <property type="match status" value="2"/>
</dbReference>
<dbReference type="GO" id="GO:0004497">
    <property type="term" value="F:monooxygenase activity"/>
    <property type="evidence" value="ECO:0007669"/>
    <property type="project" value="InterPro"/>
</dbReference>
<dbReference type="InterPro" id="IPR036396">
    <property type="entry name" value="Cyt_P450_sf"/>
</dbReference>
<accession>D8UEB8</accession>
<dbReference type="GO" id="GO:0005506">
    <property type="term" value="F:iron ion binding"/>
    <property type="evidence" value="ECO:0007669"/>
    <property type="project" value="InterPro"/>
</dbReference>
<dbReference type="SUPFAM" id="SSF48264">
    <property type="entry name" value="Cytochrome P450"/>
    <property type="match status" value="1"/>
</dbReference>
<dbReference type="RefSeq" id="XP_002956978.1">
    <property type="nucleotide sequence ID" value="XM_002956932.1"/>
</dbReference>
<dbReference type="PANTHER" id="PTHR24304:SF2">
    <property type="entry name" value="24-HYDROXYCHOLESTEROL 7-ALPHA-HYDROXYLASE"/>
    <property type="match status" value="1"/>
</dbReference>
<evidence type="ECO:0000256" key="6">
    <source>
        <dbReference type="SAM" id="Phobius"/>
    </source>
</evidence>
<dbReference type="AlphaFoldDB" id="D8UEB8"/>
<comment type="similarity">
    <text evidence="1">Belongs to the cytochrome P450 family.</text>
</comment>
<evidence type="ECO:0000256" key="3">
    <source>
        <dbReference type="ARBA" id="ARBA00022723"/>
    </source>
</evidence>
<name>D8UEB8_VOLCA</name>
<evidence type="ECO:0000313" key="8">
    <source>
        <dbReference type="Proteomes" id="UP000001058"/>
    </source>
</evidence>